<proteinExistence type="predicted"/>
<keyword evidence="2" id="KW-1185">Reference proteome</keyword>
<protein>
    <submittedName>
        <fullName evidence="1">Uncharacterized protein</fullName>
    </submittedName>
</protein>
<sequence>MNDNSFMRPEFYKKFQCESRNKYCQERPNPKENQEKLIIKSLNHQAISPQHDFLRQPMNLDHRNLLTFSEDTRGTEVASWKQFSIAINDPQVSWVNITASFTCRKENLKPVTRPLLLNFMNDATIFINQEQSIRIEREGVLLMRSYSETPVFKRLNTVKEPFIVGKPKSIIEFLGNVVIGDSTTTSHSAPFIQTKGDVIIGGECLLRKYEGIEVSNLLIMPYGSLEIETKLLSPLVIVEEGHLFVGDISYLYVTHSGEQPAIQIEDGGELTFDQPYDIHIRQTGLGACISPLISSVAAKMSIVAVNSALWLNNNLEMQPTQMWKQELRAMLDGINGKRIAETNSSDFQQSFYGFGAYREFSAGSRAPEFIQNVPQ</sequence>
<dbReference type="EMBL" id="UFYW01000001">
    <property type="protein sequence ID" value="STD82222.1"/>
    <property type="molecule type" value="Genomic_DNA"/>
</dbReference>
<dbReference type="AlphaFoldDB" id="A0A376GX13"/>
<dbReference type="OrthoDB" id="9992619at2"/>
<organism evidence="1 2">
    <name type="scientific">Enterococcus gallinarum</name>
    <dbReference type="NCBI Taxonomy" id="1353"/>
    <lineage>
        <taxon>Bacteria</taxon>
        <taxon>Bacillati</taxon>
        <taxon>Bacillota</taxon>
        <taxon>Bacilli</taxon>
        <taxon>Lactobacillales</taxon>
        <taxon>Enterococcaceae</taxon>
        <taxon>Enterococcus</taxon>
    </lineage>
</organism>
<gene>
    <name evidence="1" type="ORF">NCTC12360_00642</name>
</gene>
<name>A0A376GX13_ENTGA</name>
<reference evidence="1 2" key="1">
    <citation type="submission" date="2018-06" db="EMBL/GenBank/DDBJ databases">
        <authorList>
            <consortium name="Pathogen Informatics"/>
            <person name="Doyle S."/>
        </authorList>
    </citation>
    <scope>NUCLEOTIDE SEQUENCE [LARGE SCALE GENOMIC DNA]</scope>
    <source>
        <strain evidence="1 2">NCTC12360</strain>
    </source>
</reference>
<evidence type="ECO:0000313" key="2">
    <source>
        <dbReference type="Proteomes" id="UP000254807"/>
    </source>
</evidence>
<dbReference type="Proteomes" id="UP000254807">
    <property type="component" value="Unassembled WGS sequence"/>
</dbReference>
<evidence type="ECO:0000313" key="1">
    <source>
        <dbReference type="EMBL" id="STD82222.1"/>
    </source>
</evidence>
<accession>A0A376GX13</accession>
<dbReference type="RefSeq" id="WP_060814927.1">
    <property type="nucleotide sequence ID" value="NZ_JBHULA010000026.1"/>
</dbReference>